<sequence>MPKNLRNGNFRGRGGRNYGGDRFYENSSDIGPNHGHDDRTERGGEWNDRNRNDRNMTNVQRRVSFKPFNGGRGKGRITENQMRAHINDDDEAMGGDTFDSGNPRVRMNNRNFDRQRRSGSPIPRGMNSDRNLSKKLMKGAQTSWYEVKIPYGHKYEKNFILRSIQQAISPQVFIPLYYKANDFHASFFVEDYKVASSILQASRTIETPDGRRLTLNVRNNQPPTQMNDQLKMRMKQAMEKRYNPVTKALDLHKFHADPDLSDMFCALARAQIMLAAVDIIAEHIPALEALNLNENRLYMLDHLKSMATKLPHLKILHLAKNRIPYLSTLDSLKNLKLVELNLEDNPLRKQFDDNTAYIRYINACGVTEVRKRFPKVIKLDNLELPPPISFDIPEDDMKLPEAKASFLCDANGSDIVRQFLEQYYAIYDSDNRQPLLEAYHEHVMFSHTVNTSHQTNQQKMSVYLSGQRNIKHKTDLDSRCRLLKQGRLQVVSYLSSLPLTKHDLPTFAVDLTLFTPHMLQLTVNGTFKERKGDASSDLLRSFQRTFVIVPANGGFCIRNEMIHINIATRLQEEKCFKPVNSAAMAQTVATPAPVAVPTIAAVPMVPDDNTKLQMIQALSVQTKMTTEWSKMCLQENNWDYQRAEFSFAELHKQNRIPPEAFITN</sequence>
<dbReference type="GO" id="GO:0005737">
    <property type="term" value="C:cytoplasm"/>
    <property type="evidence" value="ECO:0007669"/>
    <property type="project" value="InterPro"/>
</dbReference>
<evidence type="ECO:0000259" key="10">
    <source>
        <dbReference type="PROSITE" id="PS50177"/>
    </source>
</evidence>
<dbReference type="Pfam" id="PF24048">
    <property type="entry name" value="LRR_NXF1-5"/>
    <property type="match status" value="1"/>
</dbReference>
<reference evidence="12" key="1">
    <citation type="submission" date="2020-05" db="UniProtKB">
        <authorList>
            <consortium name="EnsemblMetazoa"/>
        </authorList>
    </citation>
    <scope>IDENTIFICATION</scope>
    <source>
        <strain evidence="12">FUMOZ</strain>
    </source>
</reference>
<protein>
    <recommendedName>
        <fullName evidence="13">NTF2 domain-containing protein</fullName>
    </recommendedName>
</protein>
<feature type="compositionally biased region" description="Basic and acidic residues" evidence="9">
    <location>
        <begin position="34"/>
        <end position="54"/>
    </location>
</feature>
<dbReference type="InterPro" id="IPR009060">
    <property type="entry name" value="UBA-like_sf"/>
</dbReference>
<dbReference type="Gene3D" id="1.10.8.10">
    <property type="entry name" value="DNA helicase RuvA subunit, C-terminal domain"/>
    <property type="match status" value="1"/>
</dbReference>
<dbReference type="InterPro" id="IPR032675">
    <property type="entry name" value="LRR_dom_sf"/>
</dbReference>
<evidence type="ECO:0008006" key="13">
    <source>
        <dbReference type="Google" id="ProtNLM"/>
    </source>
</evidence>
<evidence type="ECO:0000256" key="7">
    <source>
        <dbReference type="ARBA" id="ARBA00022884"/>
    </source>
</evidence>
<dbReference type="InterPro" id="IPR018222">
    <property type="entry name" value="Nuclear_transport_factor_2_euk"/>
</dbReference>
<proteinExistence type="inferred from homology"/>
<dbReference type="FunFam" id="3.80.10.10:FF:000384">
    <property type="entry name" value="Nuclear RNA export factor 1"/>
    <property type="match status" value="1"/>
</dbReference>
<dbReference type="InterPro" id="IPR057125">
    <property type="entry name" value="NXF1/2/3/5-like_LRR"/>
</dbReference>
<evidence type="ECO:0000256" key="5">
    <source>
        <dbReference type="ARBA" id="ARBA00022737"/>
    </source>
</evidence>
<dbReference type="Pfam" id="PF22602">
    <property type="entry name" value="NXF_NTF2"/>
    <property type="match status" value="1"/>
</dbReference>
<keyword evidence="3" id="KW-0813">Transport</keyword>
<evidence type="ECO:0000256" key="8">
    <source>
        <dbReference type="ARBA" id="ARBA00023242"/>
    </source>
</evidence>
<comment type="subcellular location">
    <subcellularLocation>
        <location evidence="1">Nucleus</location>
        <location evidence="1">Nucleoplasm</location>
    </subcellularLocation>
</comment>
<dbReference type="PROSITE" id="PS51281">
    <property type="entry name" value="TAP_C"/>
    <property type="match status" value="1"/>
</dbReference>
<dbReference type="VEuPathDB" id="VectorBase:AFUN2_005052"/>
<feature type="domain" description="TAP-C" evidence="11">
    <location>
        <begin position="609"/>
        <end position="664"/>
    </location>
</feature>
<feature type="compositionally biased region" description="Low complexity" evidence="9">
    <location>
        <begin position="1"/>
        <end position="10"/>
    </location>
</feature>
<dbReference type="EnsemblMetazoa" id="AFUN005096-RA">
    <property type="protein sequence ID" value="AFUN005096-PA"/>
    <property type="gene ID" value="AFUN005096"/>
</dbReference>
<accession>A0A182RFW4</accession>
<dbReference type="SUPFAM" id="SSF54928">
    <property type="entry name" value="RNA-binding domain, RBD"/>
    <property type="match status" value="1"/>
</dbReference>
<dbReference type="PANTHER" id="PTHR10662:SF22">
    <property type="entry name" value="NUCLEAR RNA EXPORT FACTOR 1"/>
    <property type="match status" value="1"/>
</dbReference>
<keyword evidence="8" id="KW-0539">Nucleus</keyword>
<organism evidence="12">
    <name type="scientific">Anopheles funestus</name>
    <name type="common">African malaria mosquito</name>
    <dbReference type="NCBI Taxonomy" id="62324"/>
    <lineage>
        <taxon>Eukaryota</taxon>
        <taxon>Metazoa</taxon>
        <taxon>Ecdysozoa</taxon>
        <taxon>Arthropoda</taxon>
        <taxon>Hexapoda</taxon>
        <taxon>Insecta</taxon>
        <taxon>Pterygota</taxon>
        <taxon>Neoptera</taxon>
        <taxon>Endopterygota</taxon>
        <taxon>Diptera</taxon>
        <taxon>Nematocera</taxon>
        <taxon>Culicoidea</taxon>
        <taxon>Culicidae</taxon>
        <taxon>Anophelinae</taxon>
        <taxon>Anopheles</taxon>
    </lineage>
</organism>
<dbReference type="GO" id="GO:0005654">
    <property type="term" value="C:nucleoplasm"/>
    <property type="evidence" value="ECO:0007669"/>
    <property type="project" value="UniProtKB-SubCell"/>
</dbReference>
<name>A0A182RFW4_ANOFN</name>
<dbReference type="InterPro" id="IPR001611">
    <property type="entry name" value="Leu-rich_rpt"/>
</dbReference>
<dbReference type="PROSITE" id="PS51450">
    <property type="entry name" value="LRR"/>
    <property type="match status" value="1"/>
</dbReference>
<keyword evidence="5" id="KW-0677">Repeat</keyword>
<dbReference type="SUPFAM" id="SSF52058">
    <property type="entry name" value="L domain-like"/>
    <property type="match status" value="1"/>
</dbReference>
<dbReference type="GO" id="GO:0016973">
    <property type="term" value="P:poly(A)+ mRNA export from nucleus"/>
    <property type="evidence" value="ECO:0007669"/>
    <property type="project" value="TreeGrafter"/>
</dbReference>
<dbReference type="InterPro" id="IPR032710">
    <property type="entry name" value="NTF2-like_dom_sf"/>
</dbReference>
<dbReference type="InterPro" id="IPR005637">
    <property type="entry name" value="TAP_C_dom"/>
</dbReference>
<dbReference type="Pfam" id="PF09162">
    <property type="entry name" value="Tap-RNA_bind"/>
    <property type="match status" value="1"/>
</dbReference>
<keyword evidence="7" id="KW-0694">RNA-binding</keyword>
<feature type="region of interest" description="Disordered" evidence="9">
    <location>
        <begin position="1"/>
        <end position="76"/>
    </location>
</feature>
<dbReference type="SUPFAM" id="SSF54427">
    <property type="entry name" value="NTF2-like"/>
    <property type="match status" value="1"/>
</dbReference>
<dbReference type="SMART" id="SM00804">
    <property type="entry name" value="TAP_C"/>
    <property type="match status" value="1"/>
</dbReference>
<dbReference type="Pfam" id="PF03943">
    <property type="entry name" value="TAP_C"/>
    <property type="match status" value="1"/>
</dbReference>
<dbReference type="STRING" id="62324.A0A182RFW4"/>
<feature type="region of interest" description="Disordered" evidence="9">
    <location>
        <begin position="88"/>
        <end position="131"/>
    </location>
</feature>
<dbReference type="InterPro" id="IPR012677">
    <property type="entry name" value="Nucleotide-bd_a/b_plait_sf"/>
</dbReference>
<dbReference type="SUPFAM" id="SSF46934">
    <property type="entry name" value="UBA-like"/>
    <property type="match status" value="1"/>
</dbReference>
<dbReference type="CDD" id="cd14342">
    <property type="entry name" value="UBA_TAP-C"/>
    <property type="match status" value="1"/>
</dbReference>
<dbReference type="Gene3D" id="3.80.10.10">
    <property type="entry name" value="Ribonuclease Inhibitor"/>
    <property type="match status" value="1"/>
</dbReference>
<dbReference type="GO" id="GO:0005635">
    <property type="term" value="C:nuclear envelope"/>
    <property type="evidence" value="ECO:0007669"/>
    <property type="project" value="UniProtKB-ARBA"/>
</dbReference>
<dbReference type="InterPro" id="IPR035979">
    <property type="entry name" value="RBD_domain_sf"/>
</dbReference>
<feature type="domain" description="NTF2" evidence="10">
    <location>
        <begin position="415"/>
        <end position="564"/>
    </location>
</feature>
<dbReference type="GO" id="GO:0003723">
    <property type="term" value="F:RNA binding"/>
    <property type="evidence" value="ECO:0007669"/>
    <property type="project" value="UniProtKB-KW"/>
</dbReference>
<dbReference type="InterPro" id="IPR030217">
    <property type="entry name" value="NXF_fam"/>
</dbReference>
<dbReference type="FunFam" id="3.10.450.50:FF:000004">
    <property type="entry name" value="Nuclear RNA export factor 1"/>
    <property type="match status" value="1"/>
</dbReference>
<dbReference type="Gene3D" id="3.10.450.50">
    <property type="match status" value="1"/>
</dbReference>
<dbReference type="AlphaFoldDB" id="A0A182RFW4"/>
<dbReference type="PROSITE" id="PS50177">
    <property type="entry name" value="NTF2_DOMAIN"/>
    <property type="match status" value="1"/>
</dbReference>
<dbReference type="PANTHER" id="PTHR10662">
    <property type="entry name" value="NUCLEAR RNA EXPORT FACTOR"/>
    <property type="match status" value="1"/>
</dbReference>
<evidence type="ECO:0000256" key="9">
    <source>
        <dbReference type="SAM" id="MobiDB-lite"/>
    </source>
</evidence>
<dbReference type="FunFam" id="1.10.8.10:FF:000018">
    <property type="entry name" value="Nuclear RNA export factor 1"/>
    <property type="match status" value="1"/>
</dbReference>
<evidence type="ECO:0000256" key="6">
    <source>
        <dbReference type="ARBA" id="ARBA00022816"/>
    </source>
</evidence>
<dbReference type="InterPro" id="IPR002075">
    <property type="entry name" value="NTF2_dom"/>
</dbReference>
<keyword evidence="6" id="KW-0509">mRNA transport</keyword>
<dbReference type="CDD" id="cd00780">
    <property type="entry name" value="NTF2"/>
    <property type="match status" value="1"/>
</dbReference>
<evidence type="ECO:0000256" key="3">
    <source>
        <dbReference type="ARBA" id="ARBA00022448"/>
    </source>
</evidence>
<evidence type="ECO:0000256" key="1">
    <source>
        <dbReference type="ARBA" id="ARBA00004642"/>
    </source>
</evidence>
<evidence type="ECO:0000256" key="2">
    <source>
        <dbReference type="ARBA" id="ARBA00009285"/>
    </source>
</evidence>
<dbReference type="InterPro" id="IPR015245">
    <property type="entry name" value="Tap_RNA-bd"/>
</dbReference>
<evidence type="ECO:0000259" key="11">
    <source>
        <dbReference type="PROSITE" id="PS51281"/>
    </source>
</evidence>
<dbReference type="VEuPathDB" id="VectorBase:AFUN005096"/>
<keyword evidence="4" id="KW-0433">Leucine-rich repeat</keyword>
<comment type="similarity">
    <text evidence="2">Belongs to the NXF family.</text>
</comment>
<evidence type="ECO:0000256" key="4">
    <source>
        <dbReference type="ARBA" id="ARBA00022614"/>
    </source>
</evidence>
<dbReference type="Gene3D" id="3.30.70.330">
    <property type="match status" value="1"/>
</dbReference>
<evidence type="ECO:0000313" key="12">
    <source>
        <dbReference type="EnsemblMetazoa" id="AFUN005096-PA"/>
    </source>
</evidence>